<evidence type="ECO:0000259" key="1">
    <source>
        <dbReference type="SMART" id="SM01126"/>
    </source>
</evidence>
<evidence type="ECO:0000313" key="2">
    <source>
        <dbReference type="EMBL" id="EQD40144.1"/>
    </source>
</evidence>
<proteinExistence type="predicted"/>
<dbReference type="NCBIfam" id="NF033547">
    <property type="entry name" value="transpos_IS1595"/>
    <property type="match status" value="1"/>
</dbReference>
<dbReference type="SMART" id="SM01126">
    <property type="entry name" value="DDE_Tnp_IS1595"/>
    <property type="match status" value="1"/>
</dbReference>
<dbReference type="Pfam" id="PF12762">
    <property type="entry name" value="DDE_Tnp_IS1595"/>
    <property type="match status" value="1"/>
</dbReference>
<reference evidence="2" key="1">
    <citation type="submission" date="2013-08" db="EMBL/GenBank/DDBJ databases">
        <authorList>
            <person name="Mendez C."/>
            <person name="Richter M."/>
            <person name="Ferrer M."/>
            <person name="Sanchez J."/>
        </authorList>
    </citation>
    <scope>NUCLEOTIDE SEQUENCE</scope>
</reference>
<protein>
    <recommendedName>
        <fullName evidence="1">ISXO2-like transposase domain-containing protein</fullName>
    </recommendedName>
</protein>
<organism evidence="2">
    <name type="scientific">mine drainage metagenome</name>
    <dbReference type="NCBI Taxonomy" id="410659"/>
    <lineage>
        <taxon>unclassified sequences</taxon>
        <taxon>metagenomes</taxon>
        <taxon>ecological metagenomes</taxon>
    </lineage>
</organism>
<reference evidence="2" key="2">
    <citation type="journal article" date="2014" name="ISME J.">
        <title>Microbial stratification in low pH oxic and suboxic macroscopic growths along an acid mine drainage.</title>
        <authorList>
            <person name="Mendez-Garcia C."/>
            <person name="Mesa V."/>
            <person name="Sprenger R.R."/>
            <person name="Richter M."/>
            <person name="Diez M.S."/>
            <person name="Solano J."/>
            <person name="Bargiela R."/>
            <person name="Golyshina O.V."/>
            <person name="Manteca A."/>
            <person name="Ramos J.L."/>
            <person name="Gallego J.R."/>
            <person name="Llorente I."/>
            <person name="Martins Dos Santos V.A."/>
            <person name="Jensen O.N."/>
            <person name="Pelaez A.I."/>
            <person name="Sanchez J."/>
            <person name="Ferrer M."/>
        </authorList>
    </citation>
    <scope>NUCLEOTIDE SEQUENCE</scope>
</reference>
<dbReference type="AlphaFoldDB" id="T1AGK7"/>
<comment type="caution">
    <text evidence="2">The sequence shown here is derived from an EMBL/GenBank/DDBJ whole genome shotgun (WGS) entry which is preliminary data.</text>
</comment>
<feature type="domain" description="ISXO2-like transposase" evidence="1">
    <location>
        <begin position="1"/>
        <end position="75"/>
    </location>
</feature>
<dbReference type="InterPro" id="IPR024445">
    <property type="entry name" value="Tnp_ISXO2-like"/>
</dbReference>
<accession>T1AGK7</accession>
<gene>
    <name evidence="2" type="ORF">B1A_16567</name>
</gene>
<sequence length="115" mass="12986">TICTDGWKGYAGLAKEGYEHHAVNISASGDPAHVAMPGVHKIASLLKRWLLGTHQGSVTAVHLDAYLDEFAFRFNRRKSRRRGMLFYRLLENAVVTKPKRFRPSRASLMPSKHNL</sequence>
<dbReference type="EMBL" id="AUZX01012178">
    <property type="protein sequence ID" value="EQD40144.1"/>
    <property type="molecule type" value="Genomic_DNA"/>
</dbReference>
<feature type="non-terminal residue" evidence="2">
    <location>
        <position position="1"/>
    </location>
</feature>
<name>T1AGK7_9ZZZZ</name>